<dbReference type="PANTHER" id="PTHR12311:SF7">
    <property type="entry name" value="ACTIVATOR OF BASAL TRANSCRIPTION 1"/>
    <property type="match status" value="1"/>
</dbReference>
<dbReference type="GO" id="GO:0005730">
    <property type="term" value="C:nucleolus"/>
    <property type="evidence" value="ECO:0007669"/>
    <property type="project" value="TreeGrafter"/>
</dbReference>
<protein>
    <recommendedName>
        <fullName evidence="3">RRM domain-containing protein</fullName>
    </recommendedName>
</protein>
<accession>A0A803MGS7</accession>
<dbReference type="GO" id="GO:0003723">
    <property type="term" value="F:RNA binding"/>
    <property type="evidence" value="ECO:0007669"/>
    <property type="project" value="TreeGrafter"/>
</dbReference>
<sequence>MNCDWVSMSLCGTDPEAQMRRKRSGGFRGLEFSEGWVEFADKHVAKKVANMLNGEQMGGKKRSQFFYDIWNIKYLSKFKWDDLTEETTYNNAIREQKLRMEISAGNKERDFYLNKVDQSRALSEIEKRMVK</sequence>
<dbReference type="GO" id="GO:0034462">
    <property type="term" value="P:small-subunit processome assembly"/>
    <property type="evidence" value="ECO:0007669"/>
    <property type="project" value="TreeGrafter"/>
</dbReference>
<dbReference type="PANTHER" id="PTHR12311">
    <property type="entry name" value="ACTIVATOR OF BASAL TRANSCRIPTION 1"/>
    <property type="match status" value="1"/>
</dbReference>
<reference evidence="1" key="1">
    <citation type="journal article" date="2017" name="Nature">
        <title>The genome of Chenopodium quinoa.</title>
        <authorList>
            <person name="Jarvis D.E."/>
            <person name="Ho Y.S."/>
            <person name="Lightfoot D.J."/>
            <person name="Schmoeckel S.M."/>
            <person name="Li B."/>
            <person name="Borm T.J.A."/>
            <person name="Ohyanagi H."/>
            <person name="Mineta K."/>
            <person name="Michell C.T."/>
            <person name="Saber N."/>
            <person name="Kharbatia N.M."/>
            <person name="Rupper R.R."/>
            <person name="Sharp A.R."/>
            <person name="Dally N."/>
            <person name="Boughton B.A."/>
            <person name="Woo Y.H."/>
            <person name="Gao G."/>
            <person name="Schijlen E.G.W.M."/>
            <person name="Guo X."/>
            <person name="Momin A.A."/>
            <person name="Negrao S."/>
            <person name="Al-Babili S."/>
            <person name="Gehring C."/>
            <person name="Roessner U."/>
            <person name="Jung C."/>
            <person name="Murphy K."/>
            <person name="Arold S.T."/>
            <person name="Gojobori T."/>
            <person name="van der Linden C.G."/>
            <person name="van Loo E.N."/>
            <person name="Jellen E.N."/>
            <person name="Maughan P.J."/>
            <person name="Tester M."/>
        </authorList>
    </citation>
    <scope>NUCLEOTIDE SEQUENCE [LARGE SCALE GENOMIC DNA]</scope>
    <source>
        <strain evidence="1">cv. PI 614886</strain>
    </source>
</reference>
<dbReference type="InterPro" id="IPR039119">
    <property type="entry name" value="ABT1/Esf2"/>
</dbReference>
<dbReference type="Gramene" id="AUR62029179-RA">
    <property type="protein sequence ID" value="AUR62029179-RA:cds"/>
    <property type="gene ID" value="AUR62029179"/>
</dbReference>
<dbReference type="GO" id="GO:0000480">
    <property type="term" value="P:endonucleolytic cleavage in 5'-ETS of tricistronic rRNA transcript (SSU-rRNA, 5.8S rRNA, LSU-rRNA)"/>
    <property type="evidence" value="ECO:0007669"/>
    <property type="project" value="TreeGrafter"/>
</dbReference>
<dbReference type="GO" id="GO:0000472">
    <property type="term" value="P:endonucleolytic cleavage to generate mature 5'-end of SSU-rRNA from (SSU-rRNA, 5.8S rRNA, LSU-rRNA)"/>
    <property type="evidence" value="ECO:0007669"/>
    <property type="project" value="TreeGrafter"/>
</dbReference>
<dbReference type="OMA" id="WNIKYMS"/>
<evidence type="ECO:0000313" key="1">
    <source>
        <dbReference type="EnsemblPlants" id="AUR62029179-RA:cds"/>
    </source>
</evidence>
<name>A0A803MGS7_CHEQI</name>
<dbReference type="AlphaFoldDB" id="A0A803MGS7"/>
<evidence type="ECO:0000313" key="2">
    <source>
        <dbReference type="Proteomes" id="UP000596660"/>
    </source>
</evidence>
<reference evidence="1" key="2">
    <citation type="submission" date="2021-03" db="UniProtKB">
        <authorList>
            <consortium name="EnsemblPlants"/>
        </authorList>
    </citation>
    <scope>IDENTIFICATION</scope>
</reference>
<proteinExistence type="predicted"/>
<dbReference type="EnsemblPlants" id="AUR62029179-RA">
    <property type="protein sequence ID" value="AUR62029179-RA:cds"/>
    <property type="gene ID" value="AUR62029179"/>
</dbReference>
<keyword evidence="2" id="KW-1185">Reference proteome</keyword>
<dbReference type="Proteomes" id="UP000596660">
    <property type="component" value="Unplaced"/>
</dbReference>
<dbReference type="GO" id="GO:0000447">
    <property type="term" value="P:endonucleolytic cleavage in ITS1 to separate SSU-rRNA from 5.8S rRNA and LSU-rRNA from tricistronic rRNA transcript (SSU-rRNA, 5.8S rRNA, LSU-rRNA)"/>
    <property type="evidence" value="ECO:0007669"/>
    <property type="project" value="TreeGrafter"/>
</dbReference>
<evidence type="ECO:0008006" key="3">
    <source>
        <dbReference type="Google" id="ProtNLM"/>
    </source>
</evidence>
<organism evidence="1 2">
    <name type="scientific">Chenopodium quinoa</name>
    <name type="common">Quinoa</name>
    <dbReference type="NCBI Taxonomy" id="63459"/>
    <lineage>
        <taxon>Eukaryota</taxon>
        <taxon>Viridiplantae</taxon>
        <taxon>Streptophyta</taxon>
        <taxon>Embryophyta</taxon>
        <taxon>Tracheophyta</taxon>
        <taxon>Spermatophyta</taxon>
        <taxon>Magnoliopsida</taxon>
        <taxon>eudicotyledons</taxon>
        <taxon>Gunneridae</taxon>
        <taxon>Pentapetalae</taxon>
        <taxon>Caryophyllales</taxon>
        <taxon>Chenopodiaceae</taxon>
        <taxon>Chenopodioideae</taxon>
        <taxon>Atripliceae</taxon>
        <taxon>Chenopodium</taxon>
    </lineage>
</organism>